<protein>
    <recommendedName>
        <fullName evidence="1">J domain-containing protein</fullName>
    </recommendedName>
</protein>
<evidence type="ECO:0000313" key="2">
    <source>
        <dbReference type="EMBL" id="GLI33848.1"/>
    </source>
</evidence>
<dbReference type="AlphaFoldDB" id="A0A9W6D3E9"/>
<accession>A0A9W6D3E9</accession>
<dbReference type="EMBL" id="BSDR01000001">
    <property type="protein sequence ID" value="GLI33848.1"/>
    <property type="molecule type" value="Genomic_DNA"/>
</dbReference>
<evidence type="ECO:0000259" key="1">
    <source>
        <dbReference type="PROSITE" id="PS50076"/>
    </source>
</evidence>
<dbReference type="Proteomes" id="UP001144372">
    <property type="component" value="Unassembled WGS sequence"/>
</dbReference>
<feature type="domain" description="J" evidence="1">
    <location>
        <begin position="5"/>
        <end position="56"/>
    </location>
</feature>
<keyword evidence="3" id="KW-1185">Reference proteome</keyword>
<dbReference type="PROSITE" id="PS50076">
    <property type="entry name" value="DNAJ_2"/>
    <property type="match status" value="1"/>
</dbReference>
<name>A0A9W6D3E9_9BACT</name>
<sequence>MTREEALKNLNLPESAGKEEIEKAYQRMVRRYPPEFHPERFRQIDESYRTLTSLPFLLENLLSPTLKQAELDPALFSFSPSLSDDCLENAMSEIRKAFLMDYLWATPPAPEKKVKPGQKR</sequence>
<dbReference type="RefSeq" id="WP_281793087.1">
    <property type="nucleotide sequence ID" value="NZ_BSDR01000001.1"/>
</dbReference>
<gene>
    <name evidence="2" type="ORF">DAMNIGENAA_12810</name>
</gene>
<proteinExistence type="predicted"/>
<dbReference type="InterPro" id="IPR001623">
    <property type="entry name" value="DnaJ_domain"/>
</dbReference>
<reference evidence="2" key="1">
    <citation type="submission" date="2022-12" db="EMBL/GenBank/DDBJ databases">
        <title>Reference genome sequencing for broad-spectrum identification of bacterial and archaeal isolates by mass spectrometry.</title>
        <authorList>
            <person name="Sekiguchi Y."/>
            <person name="Tourlousse D.M."/>
        </authorList>
    </citation>
    <scope>NUCLEOTIDE SEQUENCE</scope>
    <source>
        <strain evidence="2">ASRB1</strain>
    </source>
</reference>
<dbReference type="InterPro" id="IPR036869">
    <property type="entry name" value="J_dom_sf"/>
</dbReference>
<dbReference type="SUPFAM" id="SSF46565">
    <property type="entry name" value="Chaperone J-domain"/>
    <property type="match status" value="1"/>
</dbReference>
<evidence type="ECO:0000313" key="3">
    <source>
        <dbReference type="Proteomes" id="UP001144372"/>
    </source>
</evidence>
<comment type="caution">
    <text evidence="2">The sequence shown here is derived from an EMBL/GenBank/DDBJ whole genome shotgun (WGS) entry which is preliminary data.</text>
</comment>
<organism evidence="2 3">
    <name type="scientific">Desulforhabdus amnigena</name>
    <dbReference type="NCBI Taxonomy" id="40218"/>
    <lineage>
        <taxon>Bacteria</taxon>
        <taxon>Pseudomonadati</taxon>
        <taxon>Thermodesulfobacteriota</taxon>
        <taxon>Syntrophobacteria</taxon>
        <taxon>Syntrophobacterales</taxon>
        <taxon>Syntrophobacteraceae</taxon>
        <taxon>Desulforhabdus</taxon>
    </lineage>
</organism>
<dbReference type="CDD" id="cd06257">
    <property type="entry name" value="DnaJ"/>
    <property type="match status" value="1"/>
</dbReference>
<dbReference type="Gene3D" id="1.10.287.110">
    <property type="entry name" value="DnaJ domain"/>
    <property type="match status" value="1"/>
</dbReference>